<dbReference type="STRING" id="71139.A0A059BRX6"/>
<dbReference type="OrthoDB" id="8062037at2759"/>
<dbReference type="Gene3D" id="3.30.40.10">
    <property type="entry name" value="Zinc/RING finger domain, C3HC4 (zinc finger)"/>
    <property type="match status" value="1"/>
</dbReference>
<feature type="compositionally biased region" description="Basic and acidic residues" evidence="10">
    <location>
        <begin position="86"/>
        <end position="99"/>
    </location>
</feature>
<evidence type="ECO:0000259" key="11">
    <source>
        <dbReference type="PROSITE" id="PS50089"/>
    </source>
</evidence>
<dbReference type="InterPro" id="IPR001841">
    <property type="entry name" value="Znf_RING"/>
</dbReference>
<feature type="domain" description="RING-type" evidence="11">
    <location>
        <begin position="672"/>
        <end position="713"/>
    </location>
</feature>
<keyword evidence="8" id="KW-0862">Zinc</keyword>
<feature type="compositionally biased region" description="Polar residues" evidence="10">
    <location>
        <begin position="531"/>
        <end position="546"/>
    </location>
</feature>
<dbReference type="OMA" id="NANCASQ"/>
<sequence>MSAPMQGQRGTSSSLAAGFEFEHGSSSSSAAVDQQLCWNNMLNQADSRVVDYIPPPNNNITFLTSIGHDLPNLANWGPGGPSSSDMHPEIGSNERKTEHSWPASVSAYGGPGPLLEDRRFEQLGSVRPLDNVSMNPLVIHSSSSSSMPPNLNVPAGFVGHGSESSPLLECPNLYKPSRSGAPWLPAGNSSDPFMVASSSGAGNFGQDNDGRPGSLLDGRRIPCKRKSFEGHIGPSSNVGSSSYLQNVETNALPNLLIGRNFDATTVSSSVPEQADPRSGLGLRGASSRSLPDLSVAGSAENMQRNFGVRVNALGQNMPTPPISYSAGTANGVFNHGFASNQPSSRLLTIDPSLDLRPIPVASDTNVQHQTSVLPVPTLPPSGSSIRWSRALVSRASGSSSAVLSGNRDAGLHDESSSSSNGRNILEQSMFVPSSESGNSVPNPSVRRSAGGSSGIPVNIASSSRSGPSSSRQSSHGHWAPHHNRHPQCPQRVSEIVRRSLMSSMGSEPEGQSSYAARGSGPPASSPEILLSSRSGFQGQAIPSRSTHWTERQGDGAVGFPHPMRSLAAANEGRRRLVSEVRNVLDLMRRSEGLRIEDYMLLEQSVFFGMADIHDRHRDMRLDVDNMSYEELLALEERIGNVSTGLNEETISTHLKQQKYAIPVNSDNEVEPCCICQENYNTGEDLGTLECGHDFHRACIKQWLMHKNLCPICKTTGLNT</sequence>
<feature type="compositionally biased region" description="Polar residues" evidence="10">
    <location>
        <begin position="500"/>
        <end position="514"/>
    </location>
</feature>
<dbReference type="Pfam" id="PF13639">
    <property type="entry name" value="zf-RING_2"/>
    <property type="match status" value="1"/>
</dbReference>
<dbReference type="Gramene" id="KCW68719">
    <property type="protein sequence ID" value="KCW68719"/>
    <property type="gene ID" value="EUGRSUZ_F02323"/>
</dbReference>
<dbReference type="PANTHER" id="PTHR22937:SF224">
    <property type="entry name" value="E3 UBIQUITIN-PROTEIN LIGASE MBR1-RELATED"/>
    <property type="match status" value="1"/>
</dbReference>
<evidence type="ECO:0000256" key="8">
    <source>
        <dbReference type="ARBA" id="ARBA00022833"/>
    </source>
</evidence>
<evidence type="ECO:0000313" key="12">
    <source>
        <dbReference type="EMBL" id="KCW68719.1"/>
    </source>
</evidence>
<dbReference type="PANTHER" id="PTHR22937">
    <property type="entry name" value="E3 UBIQUITIN-PROTEIN LIGASE RNF165"/>
    <property type="match status" value="1"/>
</dbReference>
<dbReference type="AlphaFoldDB" id="A0A059BRX6"/>
<evidence type="ECO:0000256" key="7">
    <source>
        <dbReference type="ARBA" id="ARBA00022786"/>
    </source>
</evidence>
<proteinExistence type="predicted"/>
<keyword evidence="6 9" id="KW-0863">Zinc-finger</keyword>
<dbReference type="FunCoup" id="A0A059BRX6">
    <property type="interactions" value="775"/>
</dbReference>
<accession>A0A059BRX6</accession>
<feature type="region of interest" description="Disordered" evidence="10">
    <location>
        <begin position="267"/>
        <end position="288"/>
    </location>
</feature>
<protein>
    <recommendedName>
        <fullName evidence="3">RING-type E3 ubiquitin transferase</fullName>
        <ecNumber evidence="3">2.3.2.27</ecNumber>
    </recommendedName>
</protein>
<dbReference type="EMBL" id="KK198758">
    <property type="protein sequence ID" value="KCW68719.1"/>
    <property type="molecule type" value="Genomic_DNA"/>
</dbReference>
<dbReference type="GO" id="GO:0043161">
    <property type="term" value="P:proteasome-mediated ubiquitin-dependent protein catabolic process"/>
    <property type="evidence" value="ECO:0007669"/>
    <property type="project" value="UniProtKB-ARBA"/>
</dbReference>
<dbReference type="SUPFAM" id="SSF57850">
    <property type="entry name" value="RING/U-box"/>
    <property type="match status" value="1"/>
</dbReference>
<evidence type="ECO:0000256" key="2">
    <source>
        <dbReference type="ARBA" id="ARBA00004906"/>
    </source>
</evidence>
<feature type="region of interest" description="Disordered" evidence="10">
    <location>
        <begin position="398"/>
        <end position="560"/>
    </location>
</feature>
<dbReference type="EC" id="2.3.2.27" evidence="3"/>
<dbReference type="GO" id="GO:0008270">
    <property type="term" value="F:zinc ion binding"/>
    <property type="evidence" value="ECO:0007669"/>
    <property type="project" value="UniProtKB-KW"/>
</dbReference>
<dbReference type="PROSITE" id="PS50089">
    <property type="entry name" value="ZF_RING_2"/>
    <property type="match status" value="1"/>
</dbReference>
<organism evidence="12">
    <name type="scientific">Eucalyptus grandis</name>
    <name type="common">Flooded gum</name>
    <dbReference type="NCBI Taxonomy" id="71139"/>
    <lineage>
        <taxon>Eukaryota</taxon>
        <taxon>Viridiplantae</taxon>
        <taxon>Streptophyta</taxon>
        <taxon>Embryophyta</taxon>
        <taxon>Tracheophyta</taxon>
        <taxon>Spermatophyta</taxon>
        <taxon>Magnoliopsida</taxon>
        <taxon>eudicotyledons</taxon>
        <taxon>Gunneridae</taxon>
        <taxon>Pentapetalae</taxon>
        <taxon>rosids</taxon>
        <taxon>malvids</taxon>
        <taxon>Myrtales</taxon>
        <taxon>Myrtaceae</taxon>
        <taxon>Myrtoideae</taxon>
        <taxon>Eucalypteae</taxon>
        <taxon>Eucalyptus</taxon>
    </lineage>
</organism>
<evidence type="ECO:0000256" key="3">
    <source>
        <dbReference type="ARBA" id="ARBA00012483"/>
    </source>
</evidence>
<comment type="pathway">
    <text evidence="2">Protein modification; protein ubiquitination.</text>
</comment>
<dbReference type="eggNOG" id="KOG0800">
    <property type="taxonomic scope" value="Eukaryota"/>
</dbReference>
<keyword evidence="5" id="KW-0479">Metal-binding</keyword>
<evidence type="ECO:0000256" key="9">
    <source>
        <dbReference type="PROSITE-ProRule" id="PRU00175"/>
    </source>
</evidence>
<dbReference type="GO" id="GO:0010228">
    <property type="term" value="P:vegetative to reproductive phase transition of meristem"/>
    <property type="evidence" value="ECO:0007669"/>
    <property type="project" value="UniProtKB-ARBA"/>
</dbReference>
<dbReference type="InterPro" id="IPR013083">
    <property type="entry name" value="Znf_RING/FYVE/PHD"/>
</dbReference>
<evidence type="ECO:0000256" key="5">
    <source>
        <dbReference type="ARBA" id="ARBA00022723"/>
    </source>
</evidence>
<dbReference type="InParanoid" id="A0A059BRX6"/>
<dbReference type="FunFam" id="3.30.40.10:FF:000309">
    <property type="entry name" value="E3 ubiquitin-protein ligase MBR2"/>
    <property type="match status" value="1"/>
</dbReference>
<dbReference type="KEGG" id="egr:104449314"/>
<keyword evidence="4" id="KW-0808">Transferase</keyword>
<dbReference type="InterPro" id="IPR045191">
    <property type="entry name" value="MBR1/2-like"/>
</dbReference>
<feature type="region of interest" description="Disordered" evidence="10">
    <location>
        <begin position="78"/>
        <end position="103"/>
    </location>
</feature>
<dbReference type="GO" id="GO:0061630">
    <property type="term" value="F:ubiquitin protein ligase activity"/>
    <property type="evidence" value="ECO:0000318"/>
    <property type="project" value="GO_Central"/>
</dbReference>
<reference evidence="12" key="1">
    <citation type="submission" date="2013-07" db="EMBL/GenBank/DDBJ databases">
        <title>The genome of Eucalyptus grandis.</title>
        <authorList>
            <person name="Schmutz J."/>
            <person name="Hayes R."/>
            <person name="Myburg A."/>
            <person name="Tuskan G."/>
            <person name="Grattapaglia D."/>
            <person name="Rokhsar D.S."/>
        </authorList>
    </citation>
    <scope>NUCLEOTIDE SEQUENCE</scope>
    <source>
        <tissue evidence="12">Leaf extractions</tissue>
    </source>
</reference>
<feature type="compositionally biased region" description="Low complexity" evidence="10">
    <location>
        <begin position="461"/>
        <end position="477"/>
    </location>
</feature>
<feature type="compositionally biased region" description="Polar residues" evidence="10">
    <location>
        <begin position="416"/>
        <end position="442"/>
    </location>
</feature>
<evidence type="ECO:0000256" key="6">
    <source>
        <dbReference type="ARBA" id="ARBA00022771"/>
    </source>
</evidence>
<evidence type="ECO:0000256" key="1">
    <source>
        <dbReference type="ARBA" id="ARBA00000900"/>
    </source>
</evidence>
<feature type="compositionally biased region" description="Low complexity" evidence="10">
    <location>
        <begin position="277"/>
        <end position="288"/>
    </location>
</feature>
<evidence type="ECO:0000256" key="10">
    <source>
        <dbReference type="SAM" id="MobiDB-lite"/>
    </source>
</evidence>
<keyword evidence="7" id="KW-0833">Ubl conjugation pathway</keyword>
<comment type="catalytic activity">
    <reaction evidence="1">
        <text>S-ubiquitinyl-[E2 ubiquitin-conjugating enzyme]-L-cysteine + [acceptor protein]-L-lysine = [E2 ubiquitin-conjugating enzyme]-L-cysteine + N(6)-ubiquitinyl-[acceptor protein]-L-lysine.</text>
        <dbReference type="EC" id="2.3.2.27"/>
    </reaction>
</comment>
<dbReference type="SMART" id="SM00184">
    <property type="entry name" value="RING"/>
    <property type="match status" value="1"/>
</dbReference>
<evidence type="ECO:0000256" key="4">
    <source>
        <dbReference type="ARBA" id="ARBA00022679"/>
    </source>
</evidence>
<gene>
    <name evidence="12" type="ORF">EUGRSUZ_F02323</name>
</gene>
<name>A0A059BRX6_EUCGR</name>